<evidence type="ECO:0000313" key="2">
    <source>
        <dbReference type="EMBL" id="KAA0917519.1"/>
    </source>
</evidence>
<comment type="caution">
    <text evidence="2">The sequence shown here is derived from an EMBL/GenBank/DDBJ whole genome shotgun (WGS) entry which is preliminary data.</text>
</comment>
<evidence type="ECO:0000313" key="3">
    <source>
        <dbReference type="Proteomes" id="UP000325291"/>
    </source>
</evidence>
<gene>
    <name evidence="2" type="ORF">FLO80_05580</name>
</gene>
<dbReference type="AlphaFoldDB" id="A0A5A9ZKD9"/>
<reference evidence="2 3" key="1">
    <citation type="submission" date="2019-07" db="EMBL/GenBank/DDBJ databases">
        <title>Aquicoccus porphyridii gen. nov., sp. nov., isolated from a small marine red alga, Porphyridium marinum.</title>
        <authorList>
            <person name="Liu L."/>
        </authorList>
    </citation>
    <scope>NUCLEOTIDE SEQUENCE [LARGE SCALE GENOMIC DNA]</scope>
    <source>
        <strain evidence="2 3">L1 8-17</strain>
    </source>
</reference>
<evidence type="ECO:0000256" key="1">
    <source>
        <dbReference type="SAM" id="MobiDB-lite"/>
    </source>
</evidence>
<dbReference type="Proteomes" id="UP000325291">
    <property type="component" value="Unassembled WGS sequence"/>
</dbReference>
<protein>
    <submittedName>
        <fullName evidence="2">Uncharacterized protein</fullName>
    </submittedName>
</protein>
<dbReference type="EMBL" id="VINQ01000003">
    <property type="protein sequence ID" value="KAA0917519.1"/>
    <property type="molecule type" value="Genomic_DNA"/>
</dbReference>
<proteinExistence type="predicted"/>
<name>A0A5A9ZKD9_9RHOB</name>
<accession>A0A5A9ZKD9</accession>
<feature type="region of interest" description="Disordered" evidence="1">
    <location>
        <begin position="29"/>
        <end position="96"/>
    </location>
</feature>
<feature type="compositionally biased region" description="Basic residues" evidence="1">
    <location>
        <begin position="54"/>
        <end position="75"/>
    </location>
</feature>
<sequence length="96" mass="10352">MICPLRVSRASKAVNCRSASHRRCFAVGGARSERPGRGNPSADRPGNRVDLRGPRLRRAPCRAGRGGRRAGRAARSRTAGAVGRYVGRSGMRRVAR</sequence>
<keyword evidence="3" id="KW-1185">Reference proteome</keyword>
<organism evidence="2 3">
    <name type="scientific">Aquicoccus porphyridii</name>
    <dbReference type="NCBI Taxonomy" id="1852029"/>
    <lineage>
        <taxon>Bacteria</taxon>
        <taxon>Pseudomonadati</taxon>
        <taxon>Pseudomonadota</taxon>
        <taxon>Alphaproteobacteria</taxon>
        <taxon>Rhodobacterales</taxon>
        <taxon>Paracoccaceae</taxon>
        <taxon>Aquicoccus</taxon>
    </lineage>
</organism>